<feature type="domain" description="PAC" evidence="2">
    <location>
        <begin position="363"/>
        <end position="415"/>
    </location>
</feature>
<dbReference type="Gene3D" id="3.30.450.40">
    <property type="match status" value="1"/>
</dbReference>
<dbReference type="SUPFAM" id="SSF55781">
    <property type="entry name" value="GAF domain-like"/>
    <property type="match status" value="1"/>
</dbReference>
<dbReference type="InterPro" id="IPR043128">
    <property type="entry name" value="Rev_trsase/Diguanyl_cyclase"/>
</dbReference>
<name>A0ABV6D2R5_9HYPH</name>
<dbReference type="PANTHER" id="PTHR44757:SF2">
    <property type="entry name" value="BIOFILM ARCHITECTURE MAINTENANCE PROTEIN MBAA"/>
    <property type="match status" value="1"/>
</dbReference>
<dbReference type="PROSITE" id="PS50883">
    <property type="entry name" value="EAL"/>
    <property type="match status" value="1"/>
</dbReference>
<evidence type="ECO:0000313" key="5">
    <source>
        <dbReference type="EMBL" id="MFC0206901.1"/>
    </source>
</evidence>
<evidence type="ECO:0000259" key="3">
    <source>
        <dbReference type="PROSITE" id="PS50883"/>
    </source>
</evidence>
<dbReference type="Pfam" id="PF13185">
    <property type="entry name" value="GAF_2"/>
    <property type="match status" value="1"/>
</dbReference>
<dbReference type="SUPFAM" id="SSF55785">
    <property type="entry name" value="PYP-like sensor domain (PAS domain)"/>
    <property type="match status" value="2"/>
</dbReference>
<comment type="caution">
    <text evidence="5">The sequence shown here is derived from an EMBL/GenBank/DDBJ whole genome shotgun (WGS) entry which is preliminary data.</text>
</comment>
<dbReference type="Gene3D" id="3.30.70.270">
    <property type="match status" value="1"/>
</dbReference>
<dbReference type="PROSITE" id="PS50887">
    <property type="entry name" value="GGDEF"/>
    <property type="match status" value="1"/>
</dbReference>
<evidence type="ECO:0000259" key="2">
    <source>
        <dbReference type="PROSITE" id="PS50113"/>
    </source>
</evidence>
<dbReference type="InterPro" id="IPR029016">
    <property type="entry name" value="GAF-like_dom_sf"/>
</dbReference>
<dbReference type="InterPro" id="IPR000700">
    <property type="entry name" value="PAS-assoc_C"/>
</dbReference>
<dbReference type="Gene3D" id="3.30.450.20">
    <property type="entry name" value="PAS domain"/>
    <property type="match status" value="2"/>
</dbReference>
<dbReference type="EMBL" id="JBHLXD010000001">
    <property type="protein sequence ID" value="MFC0206901.1"/>
    <property type="molecule type" value="Genomic_DNA"/>
</dbReference>
<feature type="domain" description="EAL" evidence="3">
    <location>
        <begin position="585"/>
        <end position="840"/>
    </location>
</feature>
<dbReference type="SUPFAM" id="SSF141868">
    <property type="entry name" value="EAL domain-like"/>
    <property type="match status" value="1"/>
</dbReference>
<dbReference type="RefSeq" id="WP_261518923.1">
    <property type="nucleotide sequence ID" value="NZ_JAODNW010000002.1"/>
</dbReference>
<organism evidence="5 6">
    <name type="scientific">Chelativorans intermedius</name>
    <dbReference type="NCBI Taxonomy" id="515947"/>
    <lineage>
        <taxon>Bacteria</taxon>
        <taxon>Pseudomonadati</taxon>
        <taxon>Pseudomonadota</taxon>
        <taxon>Alphaproteobacteria</taxon>
        <taxon>Hyphomicrobiales</taxon>
        <taxon>Phyllobacteriaceae</taxon>
        <taxon>Chelativorans</taxon>
    </lineage>
</organism>
<dbReference type="SMART" id="SM00267">
    <property type="entry name" value="GGDEF"/>
    <property type="match status" value="1"/>
</dbReference>
<evidence type="ECO:0000313" key="6">
    <source>
        <dbReference type="Proteomes" id="UP001589755"/>
    </source>
</evidence>
<dbReference type="PANTHER" id="PTHR44757">
    <property type="entry name" value="DIGUANYLATE CYCLASE DGCP"/>
    <property type="match status" value="1"/>
</dbReference>
<dbReference type="CDD" id="cd01949">
    <property type="entry name" value="GGDEF"/>
    <property type="match status" value="1"/>
</dbReference>
<proteinExistence type="predicted"/>
<dbReference type="InterPro" id="IPR013655">
    <property type="entry name" value="PAS_fold_3"/>
</dbReference>
<gene>
    <name evidence="5" type="ORF">ACFFJ2_00625</name>
</gene>
<dbReference type="SUPFAM" id="SSF55073">
    <property type="entry name" value="Nucleotide cyclase"/>
    <property type="match status" value="1"/>
</dbReference>
<dbReference type="InterPro" id="IPR000160">
    <property type="entry name" value="GGDEF_dom"/>
</dbReference>
<evidence type="ECO:0000259" key="4">
    <source>
        <dbReference type="PROSITE" id="PS50887"/>
    </source>
</evidence>
<dbReference type="InterPro" id="IPR029787">
    <property type="entry name" value="Nucleotide_cyclase"/>
</dbReference>
<dbReference type="PROSITE" id="PS50112">
    <property type="entry name" value="PAS"/>
    <property type="match status" value="2"/>
</dbReference>
<dbReference type="SMART" id="SM00065">
    <property type="entry name" value="GAF"/>
    <property type="match status" value="1"/>
</dbReference>
<dbReference type="InterPro" id="IPR003018">
    <property type="entry name" value="GAF"/>
</dbReference>
<protein>
    <submittedName>
        <fullName evidence="5">EAL domain-containing protein</fullName>
    </submittedName>
</protein>
<dbReference type="Pfam" id="PF00989">
    <property type="entry name" value="PAS"/>
    <property type="match status" value="1"/>
</dbReference>
<feature type="domain" description="GGDEF" evidence="4">
    <location>
        <begin position="444"/>
        <end position="576"/>
    </location>
</feature>
<dbReference type="SMART" id="SM00091">
    <property type="entry name" value="PAS"/>
    <property type="match status" value="2"/>
</dbReference>
<evidence type="ECO:0000259" key="1">
    <source>
        <dbReference type="PROSITE" id="PS50112"/>
    </source>
</evidence>
<dbReference type="SMART" id="SM00086">
    <property type="entry name" value="PAC"/>
    <property type="match status" value="1"/>
</dbReference>
<dbReference type="InterPro" id="IPR001610">
    <property type="entry name" value="PAC"/>
</dbReference>
<dbReference type="InterPro" id="IPR035965">
    <property type="entry name" value="PAS-like_dom_sf"/>
</dbReference>
<dbReference type="InterPro" id="IPR035919">
    <property type="entry name" value="EAL_sf"/>
</dbReference>
<dbReference type="NCBIfam" id="TIGR00229">
    <property type="entry name" value="sensory_box"/>
    <property type="match status" value="2"/>
</dbReference>
<dbReference type="SMART" id="SM00052">
    <property type="entry name" value="EAL"/>
    <property type="match status" value="1"/>
</dbReference>
<dbReference type="Pfam" id="PF08447">
    <property type="entry name" value="PAS_3"/>
    <property type="match status" value="1"/>
</dbReference>
<dbReference type="InterPro" id="IPR052155">
    <property type="entry name" value="Biofilm_reg_signaling"/>
</dbReference>
<dbReference type="InterPro" id="IPR013767">
    <property type="entry name" value="PAS_fold"/>
</dbReference>
<dbReference type="Gene3D" id="3.20.20.450">
    <property type="entry name" value="EAL domain"/>
    <property type="match status" value="1"/>
</dbReference>
<dbReference type="NCBIfam" id="TIGR00254">
    <property type="entry name" value="GGDEF"/>
    <property type="match status" value="1"/>
</dbReference>
<sequence length="847" mass="94629">MDDSQLFKTLTQTVPGIVWVSDSEGKVIFNNAHWSEFTGLPQEQGLGHGWLDAIHPADASIFRAQLPFKAQVQETKQVELRVRRHDGVYHRHLISVRHVGDGMWVGCAIDAQEWITAEIRDLTQTKILDMLSMGAELNEVLSELCRSAEKHIPGSICSILLVDEDGEYFSSGIGPQLPDELLRNVPSIKIAPGMGSCGTAAYEKRDVISKDIATDPLWEGWRDLILPFGFRACWSKPLFGSHGKVIASFGFYFREPRAPSPVEHAEMDRLRRLASLAIERARMLEALRESEEHYRHTVEQNPQIAWTASPQGDVLSASTRWEEFTGLSLEQSLGNGWLRALHPDDVAPTIESWEEALSTGRALDINYRLRMKDGHYRWTRARASARRDRKGKILRWYGTVEDIHERHLAEVRLKRQAYQDDLTGLPNRRRFVDELRRRLNGASGPIGLMVLDMDDFKLVNDRFGHLTGDAVLRLFGRHLQKLVEPFEFVARLGGDEFAIIGKHCSDEACLLARAKHLEEQLDARLRTNRKSRLCRPSIGCTLGHPNEHPDEVFKRADLALYAAKSSGKGSVKLFDPAIRNAAERRSAELELARLALKENWIEAYYQPVISLGTGRACGFEALLRIRHPERGVLAPFAIKSALDDPRLADAIAIRMAHTVVDNISAWSDAGVDFGAVSINLATENLINREFVTTLLDLLDSRGLRHGSVKLEITERVLMDELGDNIRANLGWLRAQGIGISLDDFGTGYASLIHLKTLQVDEIKIDRSFVSGLGTPANGGEIVRAMIGLAKTLGLKTVAEGIETQGEALLLSAWGCENGQGYLFSRPMPFDQVCDYLSGSLMPKRLAT</sequence>
<dbReference type="CDD" id="cd01948">
    <property type="entry name" value="EAL"/>
    <property type="match status" value="1"/>
</dbReference>
<dbReference type="Proteomes" id="UP001589755">
    <property type="component" value="Unassembled WGS sequence"/>
</dbReference>
<feature type="domain" description="PAS" evidence="1">
    <location>
        <begin position="290"/>
        <end position="360"/>
    </location>
</feature>
<feature type="domain" description="PAS" evidence="1">
    <location>
        <begin position="3"/>
        <end position="75"/>
    </location>
</feature>
<dbReference type="CDD" id="cd00130">
    <property type="entry name" value="PAS"/>
    <property type="match status" value="2"/>
</dbReference>
<dbReference type="Pfam" id="PF00990">
    <property type="entry name" value="GGDEF"/>
    <property type="match status" value="1"/>
</dbReference>
<keyword evidence="6" id="KW-1185">Reference proteome</keyword>
<reference evidence="5 6" key="1">
    <citation type="submission" date="2024-09" db="EMBL/GenBank/DDBJ databases">
        <authorList>
            <person name="Sun Q."/>
            <person name="Mori K."/>
        </authorList>
    </citation>
    <scope>NUCLEOTIDE SEQUENCE [LARGE SCALE GENOMIC DNA]</scope>
    <source>
        <strain evidence="5 6">CCM 8543</strain>
    </source>
</reference>
<dbReference type="Pfam" id="PF00563">
    <property type="entry name" value="EAL"/>
    <property type="match status" value="1"/>
</dbReference>
<dbReference type="PROSITE" id="PS50113">
    <property type="entry name" value="PAC"/>
    <property type="match status" value="1"/>
</dbReference>
<dbReference type="InterPro" id="IPR000014">
    <property type="entry name" value="PAS"/>
</dbReference>
<dbReference type="InterPro" id="IPR001633">
    <property type="entry name" value="EAL_dom"/>
</dbReference>
<accession>A0ABV6D2R5</accession>